<keyword evidence="2" id="KW-1185">Reference proteome</keyword>
<organism evidence="1 2">
    <name type="scientific">Paramecium sonneborni</name>
    <dbReference type="NCBI Taxonomy" id="65129"/>
    <lineage>
        <taxon>Eukaryota</taxon>
        <taxon>Sar</taxon>
        <taxon>Alveolata</taxon>
        <taxon>Ciliophora</taxon>
        <taxon>Intramacronucleata</taxon>
        <taxon>Oligohymenophorea</taxon>
        <taxon>Peniculida</taxon>
        <taxon>Parameciidae</taxon>
        <taxon>Paramecium</taxon>
    </lineage>
</organism>
<proteinExistence type="predicted"/>
<evidence type="ECO:0000313" key="2">
    <source>
        <dbReference type="Proteomes" id="UP000692954"/>
    </source>
</evidence>
<comment type="caution">
    <text evidence="1">The sequence shown here is derived from an EMBL/GenBank/DDBJ whole genome shotgun (WGS) entry which is preliminary data.</text>
</comment>
<name>A0A8S1PD52_9CILI</name>
<accession>A0A8S1PD52</accession>
<evidence type="ECO:0000313" key="1">
    <source>
        <dbReference type="EMBL" id="CAD8101222.1"/>
    </source>
</evidence>
<dbReference type="EMBL" id="CAJJDN010000075">
    <property type="protein sequence ID" value="CAD8101222.1"/>
    <property type="molecule type" value="Genomic_DNA"/>
</dbReference>
<sequence>MNINIYDEASLSLLSTSNFHEKHTISSLNKQKCLKQKYFSESELISQNEIKSNRVRPNSDMYQSGINFLKHKQEKQDYLFLKLEEEFKKKCTFQPQLSQTSRILSARLNISQMSRSTKNMNKEGTYNVDSQTMKLEQELIECTFSPKILKTTQDIFDRRKPMYERNTEWKDQVIEKNAQTQLRRESQINSKVITTTQRAKQMDLRAQHALKKNFSMKYLRKSMMG</sequence>
<dbReference type="AlphaFoldDB" id="A0A8S1PD52"/>
<dbReference type="Proteomes" id="UP000692954">
    <property type="component" value="Unassembled WGS sequence"/>
</dbReference>
<protein>
    <submittedName>
        <fullName evidence="1">Uncharacterized protein</fullName>
    </submittedName>
</protein>
<reference evidence="1" key="1">
    <citation type="submission" date="2021-01" db="EMBL/GenBank/DDBJ databases">
        <authorList>
            <consortium name="Genoscope - CEA"/>
            <person name="William W."/>
        </authorList>
    </citation>
    <scope>NUCLEOTIDE SEQUENCE</scope>
</reference>
<gene>
    <name evidence="1" type="ORF">PSON_ATCC_30995.1.T0750165</name>
</gene>